<dbReference type="InterPro" id="IPR050950">
    <property type="entry name" value="HTH-type_LysR_regulators"/>
</dbReference>
<dbReference type="PANTHER" id="PTHR30419:SF8">
    <property type="entry name" value="NITROGEN ASSIMILATION TRANSCRIPTIONAL ACTIVATOR-RELATED"/>
    <property type="match status" value="1"/>
</dbReference>
<keyword evidence="3" id="KW-0238">DNA-binding</keyword>
<comment type="caution">
    <text evidence="6">The sequence shown here is derived from an EMBL/GenBank/DDBJ whole genome shotgun (WGS) entry which is preliminary data.</text>
</comment>
<comment type="similarity">
    <text evidence="1">Belongs to the LysR transcriptional regulatory family.</text>
</comment>
<evidence type="ECO:0000259" key="5">
    <source>
        <dbReference type="PROSITE" id="PS50931"/>
    </source>
</evidence>
<dbReference type="PRINTS" id="PR00039">
    <property type="entry name" value="HTHLYSR"/>
</dbReference>
<feature type="domain" description="HTH lysR-type" evidence="5">
    <location>
        <begin position="3"/>
        <end position="60"/>
    </location>
</feature>
<name>A0ABM8WTU6_9BURK</name>
<dbReference type="Gene3D" id="3.40.190.10">
    <property type="entry name" value="Periplasmic binding protein-like II"/>
    <property type="match status" value="2"/>
</dbReference>
<evidence type="ECO:0000313" key="6">
    <source>
        <dbReference type="EMBL" id="CAG9170900.1"/>
    </source>
</evidence>
<dbReference type="InterPro" id="IPR000847">
    <property type="entry name" value="LysR_HTH_N"/>
</dbReference>
<dbReference type="InterPro" id="IPR036388">
    <property type="entry name" value="WH-like_DNA-bd_sf"/>
</dbReference>
<dbReference type="Pfam" id="PF00126">
    <property type="entry name" value="HTH_1"/>
    <property type="match status" value="1"/>
</dbReference>
<organism evidence="6 7">
    <name type="scientific">Cupriavidus laharis</name>
    <dbReference type="NCBI Taxonomy" id="151654"/>
    <lineage>
        <taxon>Bacteria</taxon>
        <taxon>Pseudomonadati</taxon>
        <taxon>Pseudomonadota</taxon>
        <taxon>Betaproteobacteria</taxon>
        <taxon>Burkholderiales</taxon>
        <taxon>Burkholderiaceae</taxon>
        <taxon>Cupriavidus</taxon>
    </lineage>
</organism>
<dbReference type="SUPFAM" id="SSF53850">
    <property type="entry name" value="Periplasmic binding protein-like II"/>
    <property type="match status" value="1"/>
</dbReference>
<dbReference type="PROSITE" id="PS50931">
    <property type="entry name" value="HTH_LYSR"/>
    <property type="match status" value="1"/>
</dbReference>
<dbReference type="InterPro" id="IPR036390">
    <property type="entry name" value="WH_DNA-bd_sf"/>
</dbReference>
<evidence type="ECO:0000313" key="7">
    <source>
        <dbReference type="Proteomes" id="UP000727654"/>
    </source>
</evidence>
<reference evidence="6 7" key="1">
    <citation type="submission" date="2021-08" db="EMBL/GenBank/DDBJ databases">
        <authorList>
            <person name="Peeters C."/>
        </authorList>
    </citation>
    <scope>NUCLEOTIDE SEQUENCE [LARGE SCALE GENOMIC DNA]</scope>
    <source>
        <strain evidence="6 7">LMG 23992</strain>
    </source>
</reference>
<keyword evidence="2" id="KW-0805">Transcription regulation</keyword>
<accession>A0ABM8WTU6</accession>
<dbReference type="Gene3D" id="1.10.10.10">
    <property type="entry name" value="Winged helix-like DNA-binding domain superfamily/Winged helix DNA-binding domain"/>
    <property type="match status" value="1"/>
</dbReference>
<evidence type="ECO:0000256" key="4">
    <source>
        <dbReference type="ARBA" id="ARBA00023163"/>
    </source>
</evidence>
<dbReference type="SUPFAM" id="SSF46785">
    <property type="entry name" value="Winged helix' DNA-binding domain"/>
    <property type="match status" value="1"/>
</dbReference>
<sequence>MNLSLKQLKVFLGVANTSSFTKTAQAMHLSQAALSATIRELESQLNCRLFERTTRTVILTEAGHRFYPTANSAVQMLEKAAIELLELGRQKQASLFLGCTPMIAAGLMPQVLAQFARLYPASRVELVDSTPSELLKMVEDGDLDAAFGVFFSQLSGIDRVPIFPTRLVAVMSADDPPGTLTSTQASLSWRALEGLPLIALPKDSPLQRLVEVTLSKEEITMERRAVVGHMQTAIAMADGGMGIAIVPSFCEQLCRHFRVRVLPIVPEVEFSFYRITRGGRESLAVLDEFTKIFVQAAQRQP</sequence>
<dbReference type="Proteomes" id="UP000727654">
    <property type="component" value="Unassembled WGS sequence"/>
</dbReference>
<proteinExistence type="inferred from homology"/>
<keyword evidence="4" id="KW-0804">Transcription</keyword>
<evidence type="ECO:0000256" key="1">
    <source>
        <dbReference type="ARBA" id="ARBA00009437"/>
    </source>
</evidence>
<protein>
    <submittedName>
        <fullName evidence="6">HTH-type transcriptional activator CmpR</fullName>
    </submittedName>
</protein>
<dbReference type="RefSeq" id="WP_224079507.1">
    <property type="nucleotide sequence ID" value="NZ_CAJZAI010000003.1"/>
</dbReference>
<dbReference type="PANTHER" id="PTHR30419">
    <property type="entry name" value="HTH-TYPE TRANSCRIPTIONAL REGULATOR YBHD"/>
    <property type="match status" value="1"/>
</dbReference>
<gene>
    <name evidence="6" type="primary">cmpR_4</name>
    <name evidence="6" type="ORF">LMG23992_01871</name>
</gene>
<evidence type="ECO:0000256" key="3">
    <source>
        <dbReference type="ARBA" id="ARBA00023125"/>
    </source>
</evidence>
<evidence type="ECO:0000256" key="2">
    <source>
        <dbReference type="ARBA" id="ARBA00023015"/>
    </source>
</evidence>
<dbReference type="InterPro" id="IPR005119">
    <property type="entry name" value="LysR_subst-bd"/>
</dbReference>
<keyword evidence="7" id="KW-1185">Reference proteome</keyword>
<dbReference type="Pfam" id="PF03466">
    <property type="entry name" value="LysR_substrate"/>
    <property type="match status" value="1"/>
</dbReference>
<dbReference type="EMBL" id="CAJZAI010000003">
    <property type="protein sequence ID" value="CAG9170900.1"/>
    <property type="molecule type" value="Genomic_DNA"/>
</dbReference>